<dbReference type="GO" id="GO:0017177">
    <property type="term" value="C:glucosidase II complex"/>
    <property type="evidence" value="ECO:0007669"/>
    <property type="project" value="TreeGrafter"/>
</dbReference>
<evidence type="ECO:0000256" key="2">
    <source>
        <dbReference type="ARBA" id="ARBA00022729"/>
    </source>
</evidence>
<dbReference type="InterPro" id="IPR036607">
    <property type="entry name" value="PRKCSH"/>
</dbReference>
<evidence type="ECO:0000256" key="6">
    <source>
        <dbReference type="SAM" id="SignalP"/>
    </source>
</evidence>
<evidence type="ECO:0000256" key="1">
    <source>
        <dbReference type="ARBA" id="ARBA00022387"/>
    </source>
</evidence>
<keyword evidence="3" id="KW-0256">Endoplasmic reticulum</keyword>
<proteinExistence type="predicted"/>
<name>A0A9P8P1U9_9ASCO</name>
<dbReference type="PANTHER" id="PTHR12630:SF1">
    <property type="entry name" value="GLUCOSIDASE 2 SUBUNIT BETA"/>
    <property type="match status" value="1"/>
</dbReference>
<feature type="domain" description="MRH" evidence="7">
    <location>
        <begin position="367"/>
        <end position="467"/>
    </location>
</feature>
<dbReference type="Proteomes" id="UP000769157">
    <property type="component" value="Unassembled WGS sequence"/>
</dbReference>
<dbReference type="SUPFAM" id="SSF50911">
    <property type="entry name" value="Mannose 6-phosphate receptor domain"/>
    <property type="match status" value="1"/>
</dbReference>
<feature type="chain" id="PRO_5040484229" description="Glucosidase 2 subunit beta" evidence="6">
    <location>
        <begin position="19"/>
        <end position="468"/>
    </location>
</feature>
<dbReference type="InterPro" id="IPR039794">
    <property type="entry name" value="Gtb1-like"/>
</dbReference>
<sequence>MIALILLCVQASAHWVRGVSPESQAVYQPDENGLWRCLGDPQIVISADKINDDYCDCPDGSDEPGTSACVGTQFYCANEGFSPGYIPWFKVNDGVCDYDVCCDGSDEPEGLCPSKCAEMHAAWEKENQKRDEIVRKGLEKKEKLAHQVFKKRSRLQHDLHQLESKIAELEHELHQLSKIRTYSQEENEIVAVFNDLTAKVEKLSEEASAKISQLQAQQDSLQKLENVLDTMNKEYNHNFNDPAVKAAAQAFQEHSVNEGLQRDKEQTPIDLGDAFAGLKHELEAAEIKLHKLVSKPASSNYRSTFKAMVNSFLGVARKPAEITSLIDAERRKNEIEDELKPLRKDQAAKQKQLDADYGPDNIFLAMNSCVRNKIGTYDYRLCFTDKLEQINSNGQATRIGRYERVEYDKNNHQIKLIYEHGDKCWNGPVRRAEVQVVCGVDDEIIAVTEPEKCEYSVKIQSPIGCFKD</sequence>
<dbReference type="InterPro" id="IPR028146">
    <property type="entry name" value="PRKCSH_N"/>
</dbReference>
<dbReference type="PROSITE" id="PS51914">
    <property type="entry name" value="MRH"/>
    <property type="match status" value="1"/>
</dbReference>
<feature type="coiled-coil region" evidence="5">
    <location>
        <begin position="152"/>
        <end position="234"/>
    </location>
</feature>
<dbReference type="InterPro" id="IPR009011">
    <property type="entry name" value="Man6P_isomerase_rcpt-bd_dom_sf"/>
</dbReference>
<dbReference type="AlphaFoldDB" id="A0A9P8P1U9"/>
<organism evidence="8 9">
    <name type="scientific">Ogataea philodendri</name>
    <dbReference type="NCBI Taxonomy" id="1378263"/>
    <lineage>
        <taxon>Eukaryota</taxon>
        <taxon>Fungi</taxon>
        <taxon>Dikarya</taxon>
        <taxon>Ascomycota</taxon>
        <taxon>Saccharomycotina</taxon>
        <taxon>Pichiomycetes</taxon>
        <taxon>Pichiales</taxon>
        <taxon>Pichiaceae</taxon>
        <taxon>Ogataea</taxon>
    </lineage>
</organism>
<dbReference type="OrthoDB" id="28322at2759"/>
<protein>
    <recommendedName>
        <fullName evidence="1">Glucosidase 2 subunit beta</fullName>
    </recommendedName>
</protein>
<evidence type="ECO:0000313" key="9">
    <source>
        <dbReference type="Proteomes" id="UP000769157"/>
    </source>
</evidence>
<feature type="signal peptide" evidence="6">
    <location>
        <begin position="1"/>
        <end position="18"/>
    </location>
</feature>
<dbReference type="Gene3D" id="2.70.130.10">
    <property type="entry name" value="Mannose-6-phosphate receptor binding domain"/>
    <property type="match status" value="1"/>
</dbReference>
<dbReference type="Pfam" id="PF13015">
    <property type="entry name" value="PRKCSH_1"/>
    <property type="match status" value="1"/>
</dbReference>
<reference evidence="8" key="2">
    <citation type="submission" date="2021-01" db="EMBL/GenBank/DDBJ databases">
        <authorList>
            <person name="Schikora-Tamarit M.A."/>
        </authorList>
    </citation>
    <scope>NUCLEOTIDE SEQUENCE</scope>
    <source>
        <strain evidence="8">CBS6075</strain>
    </source>
</reference>
<evidence type="ECO:0000256" key="5">
    <source>
        <dbReference type="SAM" id="Coils"/>
    </source>
</evidence>
<dbReference type="Pfam" id="PF12999">
    <property type="entry name" value="PRKCSH-like"/>
    <property type="match status" value="1"/>
</dbReference>
<dbReference type="PANTHER" id="PTHR12630">
    <property type="entry name" value="N-LINKED OLIGOSACCHARIDE PROCESSING"/>
    <property type="match status" value="1"/>
</dbReference>
<evidence type="ECO:0000313" key="8">
    <source>
        <dbReference type="EMBL" id="KAH3663622.1"/>
    </source>
</evidence>
<dbReference type="EMBL" id="JAEUBE010000366">
    <property type="protein sequence ID" value="KAH3663622.1"/>
    <property type="molecule type" value="Genomic_DNA"/>
</dbReference>
<evidence type="ECO:0000256" key="4">
    <source>
        <dbReference type="ARBA" id="ARBA00023157"/>
    </source>
</evidence>
<dbReference type="GO" id="GO:0006491">
    <property type="term" value="P:N-glycan processing"/>
    <property type="evidence" value="ECO:0007669"/>
    <property type="project" value="TreeGrafter"/>
</dbReference>
<keyword evidence="4" id="KW-1015">Disulfide bond</keyword>
<gene>
    <name evidence="8" type="ORF">OGAPHI_005023</name>
</gene>
<accession>A0A9P8P1U9</accession>
<keyword evidence="2 6" id="KW-0732">Signal</keyword>
<dbReference type="RefSeq" id="XP_046059958.1">
    <property type="nucleotide sequence ID" value="XM_046206165.1"/>
</dbReference>
<comment type="caution">
    <text evidence="8">The sequence shown here is derived from an EMBL/GenBank/DDBJ whole genome shotgun (WGS) entry which is preliminary data.</text>
</comment>
<evidence type="ECO:0000256" key="3">
    <source>
        <dbReference type="ARBA" id="ARBA00022824"/>
    </source>
</evidence>
<keyword evidence="9" id="KW-1185">Reference proteome</keyword>
<dbReference type="GeneID" id="70236987"/>
<dbReference type="InterPro" id="IPR044865">
    <property type="entry name" value="MRH_dom"/>
</dbReference>
<reference evidence="8" key="1">
    <citation type="journal article" date="2021" name="Open Biol.">
        <title>Shared evolutionary footprints suggest mitochondrial oxidative damage underlies multiple complex I losses in fungi.</title>
        <authorList>
            <person name="Schikora-Tamarit M.A."/>
            <person name="Marcet-Houben M."/>
            <person name="Nosek J."/>
            <person name="Gabaldon T."/>
        </authorList>
    </citation>
    <scope>NUCLEOTIDE SEQUENCE</scope>
    <source>
        <strain evidence="8">CBS6075</strain>
    </source>
</reference>
<keyword evidence="5" id="KW-0175">Coiled coil</keyword>
<evidence type="ECO:0000259" key="7">
    <source>
        <dbReference type="PROSITE" id="PS51914"/>
    </source>
</evidence>